<evidence type="ECO:0000313" key="11">
    <source>
        <dbReference type="EMBL" id="GFS99304.1"/>
    </source>
</evidence>
<sequence>MNSKSEDIVGETWDYCLADSLIKIGSGLAVGSVLSLVMFKRKKWPIIFGMGSGFGMGLANCQHAFRDPHLMKMQSYKLKQKEAHKAESEKHIRNTIPSVKKMAHSREYPSKSYTLKRSSSGSKFDKTNQAGSTSSFSRGDKLKTGDRSERPSILCYGFGKPGVMNPRCPNQQ</sequence>
<gene>
    <name evidence="11" type="primary">MICOS10</name>
    <name evidence="11" type="ORF">NPIL_185621</name>
</gene>
<evidence type="ECO:0000256" key="5">
    <source>
        <dbReference type="ARBA" id="ARBA00022792"/>
    </source>
</evidence>
<dbReference type="Pfam" id="PF04418">
    <property type="entry name" value="DUF543"/>
    <property type="match status" value="1"/>
</dbReference>
<feature type="compositionally biased region" description="Basic and acidic residues" evidence="10">
    <location>
        <begin position="138"/>
        <end position="150"/>
    </location>
</feature>
<feature type="compositionally biased region" description="Basic and acidic residues" evidence="10">
    <location>
        <begin position="83"/>
        <end position="92"/>
    </location>
</feature>
<keyword evidence="4 9" id="KW-0812">Transmembrane</keyword>
<keyword evidence="5 9" id="KW-0999">Mitochondrion inner membrane</keyword>
<comment type="subcellular location">
    <subcellularLocation>
        <location evidence="2 9">Mitochondrion inner membrane</location>
        <topology evidence="2 9">Single-pass membrane protein</topology>
    </subcellularLocation>
</comment>
<keyword evidence="12" id="KW-1185">Reference proteome</keyword>
<dbReference type="AlphaFoldDB" id="A0A8X6TE67"/>
<evidence type="ECO:0000256" key="1">
    <source>
        <dbReference type="ARBA" id="ARBA00002689"/>
    </source>
</evidence>
<protein>
    <recommendedName>
        <fullName evidence="9">MICOS complex subunit MIC10</fullName>
    </recommendedName>
</protein>
<evidence type="ECO:0000256" key="9">
    <source>
        <dbReference type="RuleBase" id="RU363011"/>
    </source>
</evidence>
<dbReference type="PANTHER" id="PTHR21304">
    <property type="entry name" value="MICOS COMPLEX SUBUNIT MIC10"/>
    <property type="match status" value="1"/>
</dbReference>
<dbReference type="InterPro" id="IPR007512">
    <property type="entry name" value="Mic10"/>
</dbReference>
<comment type="subunit">
    <text evidence="9">Component of the mitochondrial contact site and cristae organizing system (MICOS) complex.</text>
</comment>
<evidence type="ECO:0000256" key="2">
    <source>
        <dbReference type="ARBA" id="ARBA00004434"/>
    </source>
</evidence>
<dbReference type="Proteomes" id="UP000887013">
    <property type="component" value="Unassembled WGS sequence"/>
</dbReference>
<evidence type="ECO:0000256" key="8">
    <source>
        <dbReference type="ARBA" id="ARBA00023136"/>
    </source>
</evidence>
<evidence type="ECO:0000256" key="7">
    <source>
        <dbReference type="ARBA" id="ARBA00023128"/>
    </source>
</evidence>
<comment type="similarity">
    <text evidence="3 9">Belongs to the MICOS complex subunit Mic10 family.</text>
</comment>
<comment type="function">
    <text evidence="1 9">Component of the MICOS complex, a large protein complex of the mitochondrial inner membrane that plays crucial roles in the maintenance of crista junctions, inner membrane architecture, and formation of contact sites to the outer membrane.</text>
</comment>
<keyword evidence="7 9" id="KW-0496">Mitochondrion</keyword>
<keyword evidence="6 9" id="KW-1133">Transmembrane helix</keyword>
<name>A0A8X6TE67_NEPPI</name>
<accession>A0A8X6TE67</accession>
<evidence type="ECO:0000256" key="4">
    <source>
        <dbReference type="ARBA" id="ARBA00022692"/>
    </source>
</evidence>
<dbReference type="PANTHER" id="PTHR21304:SF0">
    <property type="entry name" value="MICOS COMPLEX SUBUNIT MIC10"/>
    <property type="match status" value="1"/>
</dbReference>
<evidence type="ECO:0000256" key="6">
    <source>
        <dbReference type="ARBA" id="ARBA00022989"/>
    </source>
</evidence>
<evidence type="ECO:0000256" key="3">
    <source>
        <dbReference type="ARBA" id="ARBA00006792"/>
    </source>
</evidence>
<organism evidence="11 12">
    <name type="scientific">Nephila pilipes</name>
    <name type="common">Giant wood spider</name>
    <name type="synonym">Nephila maculata</name>
    <dbReference type="NCBI Taxonomy" id="299642"/>
    <lineage>
        <taxon>Eukaryota</taxon>
        <taxon>Metazoa</taxon>
        <taxon>Ecdysozoa</taxon>
        <taxon>Arthropoda</taxon>
        <taxon>Chelicerata</taxon>
        <taxon>Arachnida</taxon>
        <taxon>Araneae</taxon>
        <taxon>Araneomorphae</taxon>
        <taxon>Entelegynae</taxon>
        <taxon>Araneoidea</taxon>
        <taxon>Nephilidae</taxon>
        <taxon>Nephila</taxon>
    </lineage>
</organism>
<feature type="compositionally biased region" description="Polar residues" evidence="10">
    <location>
        <begin position="111"/>
        <end position="137"/>
    </location>
</feature>
<reference evidence="11" key="1">
    <citation type="submission" date="2020-08" db="EMBL/GenBank/DDBJ databases">
        <title>Multicomponent nature underlies the extraordinary mechanical properties of spider dragline silk.</title>
        <authorList>
            <person name="Kono N."/>
            <person name="Nakamura H."/>
            <person name="Mori M."/>
            <person name="Yoshida Y."/>
            <person name="Ohtoshi R."/>
            <person name="Malay A.D."/>
            <person name="Moran D.A.P."/>
            <person name="Tomita M."/>
            <person name="Numata K."/>
            <person name="Arakawa K."/>
        </authorList>
    </citation>
    <scope>NUCLEOTIDE SEQUENCE</scope>
</reference>
<feature type="transmembrane region" description="Helical" evidence="9">
    <location>
        <begin position="20"/>
        <end position="39"/>
    </location>
</feature>
<feature type="region of interest" description="Disordered" evidence="10">
    <location>
        <begin position="83"/>
        <end position="172"/>
    </location>
</feature>
<proteinExistence type="inferred from homology"/>
<keyword evidence="8 9" id="KW-0472">Membrane</keyword>
<evidence type="ECO:0000313" key="12">
    <source>
        <dbReference type="Proteomes" id="UP000887013"/>
    </source>
</evidence>
<evidence type="ECO:0000256" key="10">
    <source>
        <dbReference type="SAM" id="MobiDB-lite"/>
    </source>
</evidence>
<dbReference type="OrthoDB" id="1916310at2759"/>
<dbReference type="EMBL" id="BMAW01006543">
    <property type="protein sequence ID" value="GFS99304.1"/>
    <property type="molecule type" value="Genomic_DNA"/>
</dbReference>
<comment type="caution">
    <text evidence="11">The sequence shown here is derived from an EMBL/GenBank/DDBJ whole genome shotgun (WGS) entry which is preliminary data.</text>
</comment>
<dbReference type="GO" id="GO:0061617">
    <property type="term" value="C:MICOS complex"/>
    <property type="evidence" value="ECO:0007669"/>
    <property type="project" value="UniProtKB-UniRule"/>
</dbReference>